<keyword evidence="3" id="KW-1185">Reference proteome</keyword>
<dbReference type="EMBL" id="KV018513">
    <property type="protein sequence ID" value="KZV16897.1"/>
    <property type="molecule type" value="Genomic_DNA"/>
</dbReference>
<reference evidence="2 3" key="1">
    <citation type="journal article" date="2015" name="Proc. Natl. Acad. Sci. U.S.A.">
        <title>The resurrection genome of Boea hygrometrica: A blueprint for survival of dehydration.</title>
        <authorList>
            <person name="Xiao L."/>
            <person name="Yang G."/>
            <person name="Zhang L."/>
            <person name="Yang X."/>
            <person name="Zhao S."/>
            <person name="Ji Z."/>
            <person name="Zhou Q."/>
            <person name="Hu M."/>
            <person name="Wang Y."/>
            <person name="Chen M."/>
            <person name="Xu Y."/>
            <person name="Jin H."/>
            <person name="Xiao X."/>
            <person name="Hu G."/>
            <person name="Bao F."/>
            <person name="Hu Y."/>
            <person name="Wan P."/>
            <person name="Li L."/>
            <person name="Deng X."/>
            <person name="Kuang T."/>
            <person name="Xiang C."/>
            <person name="Zhu J.K."/>
            <person name="Oliver M.J."/>
            <person name="He Y."/>
        </authorList>
    </citation>
    <scope>NUCLEOTIDE SEQUENCE [LARGE SCALE GENOMIC DNA]</scope>
    <source>
        <strain evidence="3">cv. XS01</strain>
    </source>
</reference>
<evidence type="ECO:0000313" key="2">
    <source>
        <dbReference type="EMBL" id="KZV16897.1"/>
    </source>
</evidence>
<name>A0A2Z7A5W9_9LAMI</name>
<proteinExistence type="predicted"/>
<dbReference type="AlphaFoldDB" id="A0A2Z7A5W9"/>
<dbReference type="Proteomes" id="UP000250235">
    <property type="component" value="Unassembled WGS sequence"/>
</dbReference>
<evidence type="ECO:0008006" key="4">
    <source>
        <dbReference type="Google" id="ProtNLM"/>
    </source>
</evidence>
<evidence type="ECO:0000313" key="3">
    <source>
        <dbReference type="Proteomes" id="UP000250235"/>
    </source>
</evidence>
<sequence>MAASLIQNALQVNFDSVLSCPEECMVAMFKYLESTGLRGFLGCPSVIYEQYLESFFSNATVHGDSVIRSVQRKFVGISKELFAGAFGLLTEGMTSMDEVPKDLIYDGPSVFSASGEPVKTSCKNKEIIEFRLLNDILEKSVIVKAGSSDAVTQEQFLLMTAIHCVLKINWSKILFDIIKDMVISLSKQAKGFAAQICGLLKGAPDLTLGEAKTFTPLKILTVKTVGTYVAKNKTITADEEVADEPQMEKVVNSRGYRSLVEMQVQVSCTSYFLQEEAAAAEAFCGCVCAYSSSQSKIWILESLTPPNSRLLTDLEMAFAHASTHKERVFRNKIFDFQQEIKTQKSALSQDLNDFRMETQEGINTLSTKFSEIIAYINKGRDDKKGEESSRGPPPDDRSRPGSGSSRPGEGGSRSEPPKRGGGSNRGGASRSSRGFRLVWMSSSSFFFSSCTKLLYLAVRS</sequence>
<accession>A0A2Z7A5W9</accession>
<evidence type="ECO:0000256" key="1">
    <source>
        <dbReference type="SAM" id="MobiDB-lite"/>
    </source>
</evidence>
<feature type="region of interest" description="Disordered" evidence="1">
    <location>
        <begin position="380"/>
        <end position="432"/>
    </location>
</feature>
<gene>
    <name evidence="2" type="ORF">F511_33676</name>
</gene>
<organism evidence="2 3">
    <name type="scientific">Dorcoceras hygrometricum</name>
    <dbReference type="NCBI Taxonomy" id="472368"/>
    <lineage>
        <taxon>Eukaryota</taxon>
        <taxon>Viridiplantae</taxon>
        <taxon>Streptophyta</taxon>
        <taxon>Embryophyta</taxon>
        <taxon>Tracheophyta</taxon>
        <taxon>Spermatophyta</taxon>
        <taxon>Magnoliopsida</taxon>
        <taxon>eudicotyledons</taxon>
        <taxon>Gunneridae</taxon>
        <taxon>Pentapetalae</taxon>
        <taxon>asterids</taxon>
        <taxon>lamiids</taxon>
        <taxon>Lamiales</taxon>
        <taxon>Gesneriaceae</taxon>
        <taxon>Didymocarpoideae</taxon>
        <taxon>Trichosporeae</taxon>
        <taxon>Loxocarpinae</taxon>
        <taxon>Dorcoceras</taxon>
    </lineage>
</organism>
<feature type="compositionally biased region" description="Basic and acidic residues" evidence="1">
    <location>
        <begin position="380"/>
        <end position="399"/>
    </location>
</feature>
<protein>
    <recommendedName>
        <fullName evidence="4">Dystroglycan-like</fullName>
    </recommendedName>
</protein>